<evidence type="ECO:0000256" key="4">
    <source>
        <dbReference type="ARBA" id="ARBA00022519"/>
    </source>
</evidence>
<proteinExistence type="predicted"/>
<evidence type="ECO:0000256" key="1">
    <source>
        <dbReference type="ARBA" id="ARBA00004429"/>
    </source>
</evidence>
<dbReference type="EMBL" id="CBWP010000057">
    <property type="protein sequence ID" value="CDL39253.1"/>
    <property type="molecule type" value="Genomic_DNA"/>
</dbReference>
<dbReference type="GO" id="GO:0003333">
    <property type="term" value="P:amino acid transmembrane transport"/>
    <property type="evidence" value="ECO:0007669"/>
    <property type="project" value="InterPro"/>
</dbReference>
<dbReference type="PANTHER" id="PTHR35334">
    <property type="entry name" value="SERINE TRANSPORTER"/>
    <property type="match status" value="1"/>
</dbReference>
<comment type="subcellular location">
    <subcellularLocation>
        <location evidence="1">Cell inner membrane</location>
        <topology evidence="1">Multi-pass membrane protein</topology>
    </subcellularLocation>
</comment>
<keyword evidence="3" id="KW-1003">Cell membrane</keyword>
<keyword evidence="7 8" id="KW-0472">Membrane</keyword>
<feature type="transmembrane region" description="Helical" evidence="8">
    <location>
        <begin position="55"/>
        <end position="75"/>
    </location>
</feature>
<evidence type="ECO:0000256" key="5">
    <source>
        <dbReference type="ARBA" id="ARBA00022692"/>
    </source>
</evidence>
<dbReference type="InterPro" id="IPR018227">
    <property type="entry name" value="Amino_acid_transport_2"/>
</dbReference>
<dbReference type="Proteomes" id="UP000019194">
    <property type="component" value="Unassembled WGS sequence"/>
</dbReference>
<keyword evidence="4" id="KW-0997">Cell inner membrane</keyword>
<name>A0A7G2IRL2_CITFR</name>
<evidence type="ECO:0000256" key="7">
    <source>
        <dbReference type="ARBA" id="ARBA00023136"/>
    </source>
</evidence>
<evidence type="ECO:0000256" key="2">
    <source>
        <dbReference type="ARBA" id="ARBA00022448"/>
    </source>
</evidence>
<keyword evidence="6 8" id="KW-1133">Transmembrane helix</keyword>
<evidence type="ECO:0000256" key="3">
    <source>
        <dbReference type="ARBA" id="ARBA00022475"/>
    </source>
</evidence>
<sequence length="168" mass="18763">MVLFITALVAWPLTYWPHKALCQFILSSKTSAGEGITGAVTHYYGKKIGSLITTLYFIAFFVVVLIYAVAITNSLTEQLAKHIEIDLRVRMLVSLGVVLVLNLIFLMGRQATIRVMGFLVFPLIAYFFISFALPDRKLAANVTHRPDVCRSAHASSGLDIYSRDGFRF</sequence>
<feature type="transmembrane region" description="Helical" evidence="8">
    <location>
        <begin position="87"/>
        <end position="107"/>
    </location>
</feature>
<dbReference type="PANTHER" id="PTHR35334:SF3">
    <property type="entry name" value="INNER MEMBRANE TRANSPORT PROTEIN YQEG"/>
    <property type="match status" value="1"/>
</dbReference>
<evidence type="ECO:0000313" key="10">
    <source>
        <dbReference type="Proteomes" id="UP000019194"/>
    </source>
</evidence>
<evidence type="ECO:0000256" key="6">
    <source>
        <dbReference type="ARBA" id="ARBA00022989"/>
    </source>
</evidence>
<dbReference type="GO" id="GO:0005886">
    <property type="term" value="C:plasma membrane"/>
    <property type="evidence" value="ECO:0007669"/>
    <property type="project" value="UniProtKB-SubCell"/>
</dbReference>
<organism evidence="9 10">
    <name type="scientific">Citrobacter freundii</name>
    <dbReference type="NCBI Taxonomy" id="546"/>
    <lineage>
        <taxon>Bacteria</taxon>
        <taxon>Pseudomonadati</taxon>
        <taxon>Pseudomonadota</taxon>
        <taxon>Gammaproteobacteria</taxon>
        <taxon>Enterobacterales</taxon>
        <taxon>Enterobacteriaceae</taxon>
        <taxon>Citrobacter</taxon>
        <taxon>Citrobacter freundii complex</taxon>
    </lineage>
</organism>
<reference evidence="9 10" key="1">
    <citation type="submission" date="2013-10" db="EMBL/GenBank/DDBJ databases">
        <title>Antibiotic resistance diversity of beta-lactamase producers in the General Hospital Vienna.</title>
        <authorList>
            <person name="Barisic I."/>
            <person name="Mitteregger D."/>
            <person name="Hirschl A.M."/>
            <person name="Noehammer C."/>
            <person name="Wiesinger-Mayr H."/>
        </authorList>
    </citation>
    <scope>NUCLEOTIDE SEQUENCE [LARGE SCALE GENOMIC DNA]</scope>
    <source>
        <strain evidence="9 10">ISC11</strain>
    </source>
</reference>
<comment type="caution">
    <text evidence="9">The sequence shown here is derived from an EMBL/GenBank/DDBJ whole genome shotgun (WGS) entry which is preliminary data.</text>
</comment>
<keyword evidence="5 8" id="KW-0812">Transmembrane</keyword>
<protein>
    <submittedName>
        <fullName evidence="9">Serine transporter</fullName>
    </submittedName>
</protein>
<accession>A0A7G2IRL2</accession>
<dbReference type="AlphaFoldDB" id="A0A7G2IRL2"/>
<evidence type="ECO:0000256" key="8">
    <source>
        <dbReference type="SAM" id="Phobius"/>
    </source>
</evidence>
<feature type="transmembrane region" description="Helical" evidence="8">
    <location>
        <begin position="113"/>
        <end position="133"/>
    </location>
</feature>
<keyword evidence="2" id="KW-0813">Transport</keyword>
<evidence type="ECO:0000313" key="9">
    <source>
        <dbReference type="EMBL" id="CDL39253.1"/>
    </source>
</evidence>